<dbReference type="STRING" id="591205.SAMN05421538_10958"/>
<accession>A0A1G7ERF0</accession>
<dbReference type="Proteomes" id="UP000199344">
    <property type="component" value="Unassembled WGS sequence"/>
</dbReference>
<dbReference type="RefSeq" id="WP_176805096.1">
    <property type="nucleotide sequence ID" value="NZ_FNAH01000009.1"/>
</dbReference>
<keyword evidence="1" id="KW-1133">Transmembrane helix</keyword>
<evidence type="ECO:0000313" key="2">
    <source>
        <dbReference type="EMBL" id="SDE66270.1"/>
    </source>
</evidence>
<protein>
    <submittedName>
        <fullName evidence="2">Uncharacterized protein</fullName>
    </submittedName>
</protein>
<name>A0A1G7ERF0_9RHOB</name>
<dbReference type="EMBL" id="FNAH01000009">
    <property type="protein sequence ID" value="SDE66270.1"/>
    <property type="molecule type" value="Genomic_DNA"/>
</dbReference>
<dbReference type="AlphaFoldDB" id="A0A1G7ERF0"/>
<reference evidence="2 3" key="1">
    <citation type="submission" date="2016-10" db="EMBL/GenBank/DDBJ databases">
        <authorList>
            <person name="de Groot N.N."/>
        </authorList>
    </citation>
    <scope>NUCLEOTIDE SEQUENCE [LARGE SCALE GENOMIC DNA]</scope>
    <source>
        <strain evidence="2 3">DSM 22220</strain>
    </source>
</reference>
<keyword evidence="3" id="KW-1185">Reference proteome</keyword>
<sequence>MIVIIAAILGFWMGWTRAGRAGGDRKDRWQWALAHLLIFTLVALFATLILDRMV</sequence>
<evidence type="ECO:0000313" key="3">
    <source>
        <dbReference type="Proteomes" id="UP000199344"/>
    </source>
</evidence>
<organism evidence="2 3">
    <name type="scientific">Paracoccus isoporae</name>
    <dbReference type="NCBI Taxonomy" id="591205"/>
    <lineage>
        <taxon>Bacteria</taxon>
        <taxon>Pseudomonadati</taxon>
        <taxon>Pseudomonadota</taxon>
        <taxon>Alphaproteobacteria</taxon>
        <taxon>Rhodobacterales</taxon>
        <taxon>Paracoccaceae</taxon>
        <taxon>Paracoccus</taxon>
    </lineage>
</organism>
<evidence type="ECO:0000256" key="1">
    <source>
        <dbReference type="SAM" id="Phobius"/>
    </source>
</evidence>
<keyword evidence="1" id="KW-0812">Transmembrane</keyword>
<proteinExistence type="predicted"/>
<keyword evidence="1" id="KW-0472">Membrane</keyword>
<feature type="transmembrane region" description="Helical" evidence="1">
    <location>
        <begin position="28"/>
        <end position="50"/>
    </location>
</feature>
<gene>
    <name evidence="2" type="ORF">SAMN05421538_10958</name>
</gene>